<dbReference type="Pfam" id="PF01031">
    <property type="entry name" value="Dynamin_M"/>
    <property type="match status" value="1"/>
</dbReference>
<keyword evidence="2" id="KW-0342">GTP-binding</keyword>
<dbReference type="EMBL" id="FJOG01000038">
    <property type="protein sequence ID" value="CZR66635.1"/>
    <property type="molecule type" value="Genomic_DNA"/>
</dbReference>
<evidence type="ECO:0000259" key="4">
    <source>
        <dbReference type="PROSITE" id="PS51388"/>
    </source>
</evidence>
<dbReference type="GO" id="GO:0048312">
    <property type="term" value="P:intracellular distribution of mitochondria"/>
    <property type="evidence" value="ECO:0007669"/>
    <property type="project" value="TreeGrafter"/>
</dbReference>
<evidence type="ECO:0000256" key="3">
    <source>
        <dbReference type="SAM" id="MobiDB-lite"/>
    </source>
</evidence>
<feature type="domain" description="GED" evidence="4">
    <location>
        <begin position="722"/>
        <end position="815"/>
    </location>
</feature>
<dbReference type="InterPro" id="IPR000375">
    <property type="entry name" value="Dynamin_stalk"/>
</dbReference>
<feature type="compositionally biased region" description="Low complexity" evidence="3">
    <location>
        <begin position="21"/>
        <end position="34"/>
    </location>
</feature>
<dbReference type="GO" id="GO:0005874">
    <property type="term" value="C:microtubule"/>
    <property type="evidence" value="ECO:0007669"/>
    <property type="project" value="TreeGrafter"/>
</dbReference>
<dbReference type="GO" id="GO:0005525">
    <property type="term" value="F:GTP binding"/>
    <property type="evidence" value="ECO:0007669"/>
    <property type="project" value="InterPro"/>
</dbReference>
<dbReference type="InterPro" id="IPR022812">
    <property type="entry name" value="Dynamin"/>
</dbReference>
<dbReference type="PROSITE" id="PS51388">
    <property type="entry name" value="GED"/>
    <property type="match status" value="1"/>
</dbReference>
<dbReference type="GO" id="GO:0016559">
    <property type="term" value="P:peroxisome fission"/>
    <property type="evidence" value="ECO:0007669"/>
    <property type="project" value="TreeGrafter"/>
</dbReference>
<dbReference type="SMART" id="SM00053">
    <property type="entry name" value="DYNc"/>
    <property type="match status" value="1"/>
</dbReference>
<dbReference type="PRINTS" id="PR00195">
    <property type="entry name" value="DYNAMIN"/>
</dbReference>
<dbReference type="STRING" id="576137.A0A1L7XNL2"/>
<keyword evidence="1" id="KW-0547">Nucleotide-binding</keyword>
<organism evidence="6 7">
    <name type="scientific">Phialocephala subalpina</name>
    <dbReference type="NCBI Taxonomy" id="576137"/>
    <lineage>
        <taxon>Eukaryota</taxon>
        <taxon>Fungi</taxon>
        <taxon>Dikarya</taxon>
        <taxon>Ascomycota</taxon>
        <taxon>Pezizomycotina</taxon>
        <taxon>Leotiomycetes</taxon>
        <taxon>Helotiales</taxon>
        <taxon>Mollisiaceae</taxon>
        <taxon>Phialocephala</taxon>
        <taxon>Phialocephala fortinii species complex</taxon>
    </lineage>
</organism>
<dbReference type="OrthoDB" id="415706at2759"/>
<dbReference type="GO" id="GO:0005739">
    <property type="term" value="C:mitochondrion"/>
    <property type="evidence" value="ECO:0007669"/>
    <property type="project" value="TreeGrafter"/>
</dbReference>
<dbReference type="InterPro" id="IPR001401">
    <property type="entry name" value="Dynamin_GTPase"/>
</dbReference>
<dbReference type="Proteomes" id="UP000184330">
    <property type="component" value="Unassembled WGS sequence"/>
</dbReference>
<reference evidence="6 7" key="1">
    <citation type="submission" date="2016-03" db="EMBL/GenBank/DDBJ databases">
        <authorList>
            <person name="Ploux O."/>
        </authorList>
    </citation>
    <scope>NUCLEOTIDE SEQUENCE [LARGE SCALE GENOMIC DNA]</scope>
    <source>
        <strain evidence="6 7">UAMH 11012</strain>
    </source>
</reference>
<dbReference type="PANTHER" id="PTHR11566">
    <property type="entry name" value="DYNAMIN"/>
    <property type="match status" value="1"/>
</dbReference>
<keyword evidence="7" id="KW-1185">Reference proteome</keyword>
<feature type="region of interest" description="Disordered" evidence="3">
    <location>
        <begin position="1"/>
        <end position="99"/>
    </location>
</feature>
<dbReference type="GO" id="GO:0008017">
    <property type="term" value="F:microtubule binding"/>
    <property type="evidence" value="ECO:0007669"/>
    <property type="project" value="TreeGrafter"/>
</dbReference>
<name>A0A1L7XNL2_9HELO</name>
<feature type="domain" description="Dynamin-type G" evidence="5">
    <location>
        <begin position="122"/>
        <end position="415"/>
    </location>
</feature>
<sequence length="819" mass="91081">MGTPDSPTHPLLSDQDSRPPTSSSTEQDASASSSIRVPTTERPSGSTNSVGTKQAGSASAESKTQSTDQGQQPKPPSSSSKESKDSSTKDVQLLSEDPFGSEQSKALFDAIDELRICGAGQDLDLPQLVIVGQQSAGKSSLLQSLTDIPFTVGGGLCTRFATRIISRRTEPGTSPMIHVSIESGDIDLFGYQENKERIGNFNRALPSMTSKVFEETVEQASHYMGILQGSGPSRKNFSSQVLKIELSGPTRSHFGILDVPGVFNAPIDGITAQEMAGVTKMVTSYMKKSQNIIICVAPATGDLSNQTILNLIKSEQIENSRVVGVFTKIDKIDDLEARGIVHTVRENKGITLQNGWFVVQNRGPDPASRLDREQAEKITLSKPPWVDISEQQRGTAKLKVFLANILCTRIREAFPEMHRTIAKSLAAEKERLAQLGDDRTNPAQRREYLLSLVGRYQDLAHYALKSPEELASNEMKLRGMAHHAAEIFADKMRLNGNFFEFLEIADGANNVDATSKSSRTSLAASTTDKKADLYKEIRIQIRTNQGQELPGMSNPAVLKPLFRKQTSKWQKLGQDHLESIVKMSENVAMKILAEVCKHLNAPAFTRNDLEDAISSFKDRAEKQAIERLQTLCHEITTFPLQTSNKLFLEKVTEAQHARFRGALERYRKTNPPENFLLKLMVSPDPSNLKTIPQVFGSWAIVDLDNINDLFDQMHPRGVQNTEDEIHDLLKAYYEIALEDFLSHIQHRIVEPFFQDKHGPVLGLSTDYILSLSEERIEMLGGEDKSVINLRKDTIDKIKRLEDAMRIADQTWRRTKEHEG</sequence>
<dbReference type="InterPro" id="IPR045063">
    <property type="entry name" value="Dynamin_N"/>
</dbReference>
<dbReference type="InterPro" id="IPR020850">
    <property type="entry name" value="GED_dom"/>
</dbReference>
<protein>
    <submittedName>
        <fullName evidence="6">Uncharacterized protein</fullName>
    </submittedName>
</protein>
<evidence type="ECO:0000259" key="5">
    <source>
        <dbReference type="PROSITE" id="PS51718"/>
    </source>
</evidence>
<dbReference type="Pfam" id="PF00350">
    <property type="entry name" value="Dynamin_N"/>
    <property type="match status" value="1"/>
</dbReference>
<dbReference type="Gene3D" id="1.20.120.1240">
    <property type="entry name" value="Dynamin, middle domain"/>
    <property type="match status" value="1"/>
</dbReference>
<evidence type="ECO:0000313" key="7">
    <source>
        <dbReference type="Proteomes" id="UP000184330"/>
    </source>
</evidence>
<feature type="compositionally biased region" description="Polar residues" evidence="3">
    <location>
        <begin position="35"/>
        <end position="72"/>
    </location>
</feature>
<dbReference type="AlphaFoldDB" id="A0A1L7XNL2"/>
<dbReference type="InterPro" id="IPR030381">
    <property type="entry name" value="G_DYNAMIN_dom"/>
</dbReference>
<dbReference type="PANTHER" id="PTHR11566:SF21">
    <property type="entry name" value="DYNAMIN RELATED PROTEIN 1, ISOFORM A"/>
    <property type="match status" value="1"/>
</dbReference>
<evidence type="ECO:0000256" key="1">
    <source>
        <dbReference type="ARBA" id="ARBA00022741"/>
    </source>
</evidence>
<dbReference type="PROSITE" id="PS51718">
    <property type="entry name" value="G_DYNAMIN_2"/>
    <property type="match status" value="1"/>
</dbReference>
<dbReference type="SUPFAM" id="SSF52540">
    <property type="entry name" value="P-loop containing nucleoside triphosphate hydrolases"/>
    <property type="match status" value="1"/>
</dbReference>
<gene>
    <name evidence="6" type="ORF">PAC_16536</name>
</gene>
<evidence type="ECO:0000313" key="6">
    <source>
        <dbReference type="EMBL" id="CZR66635.1"/>
    </source>
</evidence>
<dbReference type="InterPro" id="IPR027417">
    <property type="entry name" value="P-loop_NTPase"/>
</dbReference>
<accession>A0A1L7XNL2</accession>
<evidence type="ECO:0000256" key="2">
    <source>
        <dbReference type="ARBA" id="ARBA00023134"/>
    </source>
</evidence>
<proteinExistence type="predicted"/>
<dbReference type="GO" id="GO:0016020">
    <property type="term" value="C:membrane"/>
    <property type="evidence" value="ECO:0007669"/>
    <property type="project" value="TreeGrafter"/>
</dbReference>
<dbReference type="GO" id="GO:0003924">
    <property type="term" value="F:GTPase activity"/>
    <property type="evidence" value="ECO:0007669"/>
    <property type="project" value="InterPro"/>
</dbReference>
<dbReference type="CDD" id="cd08771">
    <property type="entry name" value="DLP_1"/>
    <property type="match status" value="1"/>
</dbReference>
<dbReference type="GO" id="GO:0000266">
    <property type="term" value="P:mitochondrial fission"/>
    <property type="evidence" value="ECO:0007669"/>
    <property type="project" value="TreeGrafter"/>
</dbReference>
<dbReference type="GO" id="GO:0006897">
    <property type="term" value="P:endocytosis"/>
    <property type="evidence" value="ECO:0007669"/>
    <property type="project" value="TreeGrafter"/>
</dbReference>
<dbReference type="Gene3D" id="3.40.50.300">
    <property type="entry name" value="P-loop containing nucleotide triphosphate hydrolases"/>
    <property type="match status" value="1"/>
</dbReference>